<evidence type="ECO:0000313" key="2">
    <source>
        <dbReference type="Proteomes" id="UP000799118"/>
    </source>
</evidence>
<name>A0A6A4GQM1_9AGAR</name>
<keyword evidence="2" id="KW-1185">Reference proteome</keyword>
<accession>A0A6A4GQM1</accession>
<proteinExistence type="predicted"/>
<dbReference type="AlphaFoldDB" id="A0A6A4GQM1"/>
<dbReference type="EMBL" id="ML769763">
    <property type="protein sequence ID" value="KAE9388069.1"/>
    <property type="molecule type" value="Genomic_DNA"/>
</dbReference>
<dbReference type="OrthoDB" id="2246127at2759"/>
<protein>
    <submittedName>
        <fullName evidence="1">Uncharacterized protein</fullName>
    </submittedName>
</protein>
<sequence>MSCLQCLACNDNRWHPVYNAKRHETSQSHLVKLGHWQRSTCWVTPNPLETNPRVNAFVNDSIVQLLGELQDRRPHSPPPIPSDYFDIEMDPPQSDFEFLQAQDPAHYTVSFDGSDTAQLQASAADMAIAQLAKELETFMFNDFGSESSEDEFEERDPSPECFAEALKTLEEMEQDPVSFGQQRTCMKPSHNNPEWFPWPDKAACILDLFRHLPRGIFSEAQMEIVTWALSAFGINNVPSVDEMANPHVRQHIHHYHEDSGRRLEHAWQAEAWRDLDPDLATPMKLDIDHGAQGYVVHEWDQVQFPVTSLLASLPHISESFDLDGGYDPRIIIGIQKQPNEELSPWTHTTRDTGSLNPWRIKAKNHRVLTFTMWVYCE</sequence>
<organism evidence="1 2">
    <name type="scientific">Gymnopus androsaceus JB14</name>
    <dbReference type="NCBI Taxonomy" id="1447944"/>
    <lineage>
        <taxon>Eukaryota</taxon>
        <taxon>Fungi</taxon>
        <taxon>Dikarya</taxon>
        <taxon>Basidiomycota</taxon>
        <taxon>Agaricomycotina</taxon>
        <taxon>Agaricomycetes</taxon>
        <taxon>Agaricomycetidae</taxon>
        <taxon>Agaricales</taxon>
        <taxon>Marasmiineae</taxon>
        <taxon>Omphalotaceae</taxon>
        <taxon>Gymnopus</taxon>
    </lineage>
</organism>
<gene>
    <name evidence="1" type="ORF">BT96DRAFT_1004526</name>
</gene>
<dbReference type="Proteomes" id="UP000799118">
    <property type="component" value="Unassembled WGS sequence"/>
</dbReference>
<evidence type="ECO:0000313" key="1">
    <source>
        <dbReference type="EMBL" id="KAE9388069.1"/>
    </source>
</evidence>
<reference evidence="1" key="1">
    <citation type="journal article" date="2019" name="Environ. Microbiol.">
        <title>Fungal ecological strategies reflected in gene transcription - a case study of two litter decomposers.</title>
        <authorList>
            <person name="Barbi F."/>
            <person name="Kohler A."/>
            <person name="Barry K."/>
            <person name="Baskaran P."/>
            <person name="Daum C."/>
            <person name="Fauchery L."/>
            <person name="Ihrmark K."/>
            <person name="Kuo A."/>
            <person name="LaButti K."/>
            <person name="Lipzen A."/>
            <person name="Morin E."/>
            <person name="Grigoriev I.V."/>
            <person name="Henrissat B."/>
            <person name="Lindahl B."/>
            <person name="Martin F."/>
        </authorList>
    </citation>
    <scope>NUCLEOTIDE SEQUENCE</scope>
    <source>
        <strain evidence="1">JB14</strain>
    </source>
</reference>